<keyword evidence="1" id="KW-0472">Membrane</keyword>
<keyword evidence="3" id="KW-1185">Reference proteome</keyword>
<dbReference type="EMBL" id="ABYO01000245">
    <property type="protein sequence ID" value="EEI85835.1"/>
    <property type="molecule type" value="Genomic_DNA"/>
</dbReference>
<dbReference type="eggNOG" id="ENOG5033PRG">
    <property type="taxonomic scope" value="Bacteria"/>
</dbReference>
<comment type="caution">
    <text evidence="2">The sequence shown here is derived from an EMBL/GenBank/DDBJ whole genome shotgun (WGS) entry which is preliminary data.</text>
</comment>
<feature type="transmembrane region" description="Helical" evidence="1">
    <location>
        <begin position="41"/>
        <end position="60"/>
    </location>
</feature>
<evidence type="ECO:0000313" key="3">
    <source>
        <dbReference type="Proteomes" id="UP000005984"/>
    </source>
</evidence>
<sequence>MRYIDKKKFYIGSLLIGLSVLALCFIFRYSYINFLGFDRPLKLACILCAILGTLGAILAIVDGVNKNFRNGILLIGILNLIMALAYPILLTTEKALEPTKNPYETTTPDKGYSTKFKRDASFIIEGELYKFPLSLKDFTKHGFTYDLKEKDNHIVATISRVGDSFDPKPTWFTDGINNEVYREFYLLEAIYDLSEDKEKIENAPIKELTASVINNNRDFEIMGIKLEDSIYDIKKAFPKELIEDKNNKTASIKIYYLKTSDGHTVRLNAHNGTVQSIDIY</sequence>
<keyword evidence="1" id="KW-1133">Transmembrane helix</keyword>
<dbReference type="STRING" id="525254.HMPREF0072_1592"/>
<feature type="transmembrane region" description="Helical" evidence="1">
    <location>
        <begin position="72"/>
        <end position="90"/>
    </location>
</feature>
<accession>C2BGX2</accession>
<keyword evidence="1" id="KW-0812">Transmembrane</keyword>
<feature type="transmembrane region" description="Helical" evidence="1">
    <location>
        <begin position="9"/>
        <end position="29"/>
    </location>
</feature>
<evidence type="ECO:0000256" key="1">
    <source>
        <dbReference type="SAM" id="Phobius"/>
    </source>
</evidence>
<organism evidence="2 3">
    <name type="scientific">Anaerococcus lactolyticus ATCC 51172</name>
    <dbReference type="NCBI Taxonomy" id="525254"/>
    <lineage>
        <taxon>Bacteria</taxon>
        <taxon>Bacillati</taxon>
        <taxon>Bacillota</taxon>
        <taxon>Tissierellia</taxon>
        <taxon>Tissierellales</taxon>
        <taxon>Peptoniphilaceae</taxon>
        <taxon>Anaerococcus</taxon>
    </lineage>
</organism>
<evidence type="ECO:0000313" key="2">
    <source>
        <dbReference type="EMBL" id="EEI85835.1"/>
    </source>
</evidence>
<gene>
    <name evidence="2" type="ORF">HMPREF0072_1592</name>
</gene>
<dbReference type="RefSeq" id="WP_004827929.1">
    <property type="nucleotide sequence ID" value="NZ_GG666046.1"/>
</dbReference>
<dbReference type="Proteomes" id="UP000005984">
    <property type="component" value="Unassembled WGS sequence"/>
</dbReference>
<dbReference type="HOGENOM" id="CLU_992643_0_0_9"/>
<dbReference type="AlphaFoldDB" id="C2BGX2"/>
<name>C2BGX2_9FIRM</name>
<proteinExistence type="predicted"/>
<protein>
    <submittedName>
        <fullName evidence="2">Uncharacterized protein</fullName>
    </submittedName>
</protein>
<reference evidence="2 3" key="1">
    <citation type="submission" date="2008-10" db="EMBL/GenBank/DDBJ databases">
        <authorList>
            <person name="Qin X."/>
            <person name="Bachman B."/>
            <person name="Battles P."/>
            <person name="Bell A."/>
            <person name="Bess C."/>
            <person name="Bickham C."/>
            <person name="Chaboub L."/>
            <person name="Chen D."/>
            <person name="Coyle M."/>
            <person name="Deiros D.R."/>
            <person name="Dinh H."/>
            <person name="Forbes L."/>
            <person name="Fowler G."/>
            <person name="Francisco L."/>
            <person name="Fu Q."/>
            <person name="Gubbala S."/>
            <person name="Hale W."/>
            <person name="Han Y."/>
            <person name="Hemphill L."/>
            <person name="Highlander S.K."/>
            <person name="Hirani K."/>
            <person name="Hogues M."/>
            <person name="Jackson L."/>
            <person name="Jakkamsetti A."/>
            <person name="Javaid M."/>
            <person name="Jiang H."/>
            <person name="Korchina V."/>
            <person name="Kovar C."/>
            <person name="Lara F."/>
            <person name="Lee S."/>
            <person name="Mata R."/>
            <person name="Mathew T."/>
            <person name="Moen C."/>
            <person name="Morales K."/>
            <person name="Munidasa M."/>
            <person name="Nazareth L."/>
            <person name="Ngo R."/>
            <person name="Nguyen L."/>
            <person name="Okwuonu G."/>
            <person name="Ongeri F."/>
            <person name="Patil S."/>
            <person name="Petrosino J."/>
            <person name="Pham C."/>
            <person name="Pham P."/>
            <person name="Pu L.-L."/>
            <person name="Puazo M."/>
            <person name="Raj R."/>
            <person name="Reid J."/>
            <person name="Rouhana J."/>
            <person name="Saada N."/>
            <person name="Shang Y."/>
            <person name="Simmons D."/>
            <person name="Thornton R."/>
            <person name="Warren J."/>
            <person name="Weissenberger G."/>
            <person name="Zhang J."/>
            <person name="Zhang L."/>
            <person name="Zhou C."/>
            <person name="Zhu D."/>
            <person name="Muzny D."/>
            <person name="Worley K."/>
            <person name="Gibbs R."/>
        </authorList>
    </citation>
    <scope>NUCLEOTIDE SEQUENCE [LARGE SCALE GENOMIC DNA]</scope>
    <source>
        <strain evidence="2 3">ATCC 51172</strain>
    </source>
</reference>